<dbReference type="EMBL" id="CAJOBC010064252">
    <property type="protein sequence ID" value="CAF4220489.1"/>
    <property type="molecule type" value="Genomic_DNA"/>
</dbReference>
<dbReference type="PANTHER" id="PTHR47272">
    <property type="entry name" value="DDE_TNP_1_7 DOMAIN-CONTAINING PROTEIN"/>
    <property type="match status" value="1"/>
</dbReference>
<dbReference type="OrthoDB" id="123207at2759"/>
<dbReference type="Pfam" id="PF13843">
    <property type="entry name" value="DDE_Tnp_1_7"/>
    <property type="match status" value="1"/>
</dbReference>
<feature type="compositionally biased region" description="Acidic residues" evidence="1">
    <location>
        <begin position="53"/>
        <end position="72"/>
    </location>
</feature>
<feature type="domain" description="PiggyBac transposable element-derived protein" evidence="2">
    <location>
        <begin position="107"/>
        <end position="496"/>
    </location>
</feature>
<comment type="caution">
    <text evidence="3">The sequence shown here is derived from an EMBL/GenBank/DDBJ whole genome shotgun (WGS) entry which is preliminary data.</text>
</comment>
<name>A0A815H7G9_9BILA</name>
<dbReference type="InterPro" id="IPR029526">
    <property type="entry name" value="PGBD"/>
</dbReference>
<evidence type="ECO:0000256" key="1">
    <source>
        <dbReference type="SAM" id="MobiDB-lite"/>
    </source>
</evidence>
<sequence>MSNSDKSSLSSDEHIRYTLASNADTDTDSDYNVDHDDQDDNMAHSSGESSGDLSDESDDSDSDDNEVDDSDTSVDAEWIEGDLEAHLPQFDGTFELSEGVNLPSSPSPIDIFTLFLSSDIVDHIVQQSNLYRTQQNLKQDPMNDLDFYQLLGFLSYASLIRLPSKDDYWSQLSMQEIIANNITRNRIDELLRTLHFNDNVLNAAKCDKIQPLIDLFNKRCAVLVDQEEHMSVDEQMVGYKGKTAPPSLKQYMPNKPSKHGFKLWSKSGVSGFVYQIQLYCGANKAAPKPTMTGPASILARTTRLAATTVDNYEETTRQHEDRKKFDTSGMVVLDLLKNVPEGTKVFVNNYFGSVALIRKLTELGFGVVCTLRRNRIDKCPLLSEKEMRKKVRGFNDYRVTNDKQCVLVAWKDLKCVLIGSNYVGIEPIVKLARWDKNQRKKVDISAPQIISVYNKHMGGVDTTDMLCSLHPIPFRSKKWYMRLVWRVFDLMLSNSWLI</sequence>
<dbReference type="Proteomes" id="UP000663829">
    <property type="component" value="Unassembled WGS sequence"/>
</dbReference>
<keyword evidence="5" id="KW-1185">Reference proteome</keyword>
<dbReference type="Proteomes" id="UP000681722">
    <property type="component" value="Unassembled WGS sequence"/>
</dbReference>
<feature type="region of interest" description="Disordered" evidence="1">
    <location>
        <begin position="1"/>
        <end position="72"/>
    </location>
</feature>
<gene>
    <name evidence="3" type="ORF">GPM918_LOCUS30889</name>
    <name evidence="4" type="ORF">SRO942_LOCUS31522</name>
</gene>
<protein>
    <recommendedName>
        <fullName evidence="2">PiggyBac transposable element-derived protein domain-containing protein</fullName>
    </recommendedName>
</protein>
<dbReference type="EMBL" id="CAJNOQ010014892">
    <property type="protein sequence ID" value="CAF1350596.1"/>
    <property type="molecule type" value="Genomic_DNA"/>
</dbReference>
<reference evidence="3" key="1">
    <citation type="submission" date="2021-02" db="EMBL/GenBank/DDBJ databases">
        <authorList>
            <person name="Nowell W R."/>
        </authorList>
    </citation>
    <scope>NUCLEOTIDE SEQUENCE</scope>
</reference>
<accession>A0A815H7G9</accession>
<evidence type="ECO:0000259" key="2">
    <source>
        <dbReference type="Pfam" id="PF13843"/>
    </source>
</evidence>
<evidence type="ECO:0000313" key="5">
    <source>
        <dbReference type="Proteomes" id="UP000663829"/>
    </source>
</evidence>
<dbReference type="AlphaFoldDB" id="A0A815H7G9"/>
<evidence type="ECO:0000313" key="4">
    <source>
        <dbReference type="EMBL" id="CAF4220489.1"/>
    </source>
</evidence>
<dbReference type="PANTHER" id="PTHR47272:SF1">
    <property type="entry name" value="PIGGYBAC TRANSPOSABLE ELEMENT-DERIVED PROTEIN 3-LIKE"/>
    <property type="match status" value="1"/>
</dbReference>
<organism evidence="3 5">
    <name type="scientific">Didymodactylos carnosus</name>
    <dbReference type="NCBI Taxonomy" id="1234261"/>
    <lineage>
        <taxon>Eukaryota</taxon>
        <taxon>Metazoa</taxon>
        <taxon>Spiralia</taxon>
        <taxon>Gnathifera</taxon>
        <taxon>Rotifera</taxon>
        <taxon>Eurotatoria</taxon>
        <taxon>Bdelloidea</taxon>
        <taxon>Philodinida</taxon>
        <taxon>Philodinidae</taxon>
        <taxon>Didymodactylos</taxon>
    </lineage>
</organism>
<evidence type="ECO:0000313" key="3">
    <source>
        <dbReference type="EMBL" id="CAF1350596.1"/>
    </source>
</evidence>
<feature type="compositionally biased region" description="Acidic residues" evidence="1">
    <location>
        <begin position="25"/>
        <end position="40"/>
    </location>
</feature>
<proteinExistence type="predicted"/>
<feature type="compositionally biased region" description="Low complexity" evidence="1">
    <location>
        <begin position="1"/>
        <end position="10"/>
    </location>
</feature>